<accession>A0A1I0DI99</accession>
<keyword evidence="1" id="KW-0812">Transmembrane</keyword>
<sequence length="223" mass="25382">MINEWLWLGFAIINFAMILTIYKLFGKPGLFVWIGMSTVVANIQVLKTIELFGITATLGNIIYGTAFLATDILNEKYGKSDAKKAVWLGFFTLITMTIMMQIALQFVPAESDTVQGALQTLFDLVPQVALGSLAAYMVSQYFDVWIFSKIKNKFPADKYFWLRNNGSTMVSQLLDSLVFCGIAFYGMPWSVWIEIFISTYFIKFIVSFLDTPFFYLAKKMNVK</sequence>
<evidence type="ECO:0000313" key="2">
    <source>
        <dbReference type="EMBL" id="SET31825.1"/>
    </source>
</evidence>
<keyword evidence="3" id="KW-1185">Reference proteome</keyword>
<keyword evidence="1" id="KW-0472">Membrane</keyword>
<dbReference type="AlphaFoldDB" id="A0A1I0DI99"/>
<feature type="transmembrane region" description="Helical" evidence="1">
    <location>
        <begin position="124"/>
        <end position="148"/>
    </location>
</feature>
<name>A0A1I0DI99_9BACI</name>
<keyword evidence="1" id="KW-1133">Transmembrane helix</keyword>
<gene>
    <name evidence="2" type="ORF">SAMN05421676_10421</name>
</gene>
<dbReference type="Pfam" id="PF02592">
    <property type="entry name" value="Vut_1"/>
    <property type="match status" value="1"/>
</dbReference>
<feature type="transmembrane region" description="Helical" evidence="1">
    <location>
        <begin position="30"/>
        <end position="46"/>
    </location>
</feature>
<feature type="transmembrane region" description="Helical" evidence="1">
    <location>
        <begin position="195"/>
        <end position="217"/>
    </location>
</feature>
<feature type="transmembrane region" description="Helical" evidence="1">
    <location>
        <begin position="52"/>
        <end position="73"/>
    </location>
</feature>
<dbReference type="GO" id="GO:0005886">
    <property type="term" value="C:plasma membrane"/>
    <property type="evidence" value="ECO:0007669"/>
    <property type="project" value="UniProtKB-SubCell"/>
</dbReference>
<keyword evidence="1" id="KW-0813">Transport</keyword>
<dbReference type="RefSeq" id="WP_093133248.1">
    <property type="nucleotide sequence ID" value="NZ_FOHJ01000004.1"/>
</dbReference>
<dbReference type="PANTHER" id="PTHR34300">
    <property type="entry name" value="QUEUOSINE PRECURSOR TRANSPORTER-RELATED"/>
    <property type="match status" value="1"/>
</dbReference>
<evidence type="ECO:0000256" key="1">
    <source>
        <dbReference type="HAMAP-Rule" id="MF_02088"/>
    </source>
</evidence>
<keyword evidence="1" id="KW-1003">Cell membrane</keyword>
<dbReference type="PANTHER" id="PTHR34300:SF2">
    <property type="entry name" value="QUEUOSINE PRECURSOR TRANSPORTER-RELATED"/>
    <property type="match status" value="1"/>
</dbReference>
<feature type="transmembrane region" description="Helical" evidence="1">
    <location>
        <begin position="169"/>
        <end position="189"/>
    </location>
</feature>
<dbReference type="InterPro" id="IPR003744">
    <property type="entry name" value="YhhQ"/>
</dbReference>
<proteinExistence type="inferred from homology"/>
<dbReference type="HAMAP" id="MF_02088">
    <property type="entry name" value="Q_prec_transport"/>
    <property type="match status" value="1"/>
</dbReference>
<dbReference type="OrthoDB" id="9805479at2"/>
<dbReference type="GO" id="GO:0022857">
    <property type="term" value="F:transmembrane transporter activity"/>
    <property type="evidence" value="ECO:0007669"/>
    <property type="project" value="UniProtKB-UniRule"/>
</dbReference>
<organism evidence="2 3">
    <name type="scientific">Salinibacillus kushneri</name>
    <dbReference type="NCBI Taxonomy" id="237682"/>
    <lineage>
        <taxon>Bacteria</taxon>
        <taxon>Bacillati</taxon>
        <taxon>Bacillota</taxon>
        <taxon>Bacilli</taxon>
        <taxon>Bacillales</taxon>
        <taxon>Bacillaceae</taxon>
        <taxon>Salinibacillus</taxon>
    </lineage>
</organism>
<comment type="function">
    <text evidence="1">Involved in the import of queuosine (Q) precursors, required for Q precursor salvage.</text>
</comment>
<dbReference type="EMBL" id="FOHJ01000004">
    <property type="protein sequence ID" value="SET31825.1"/>
    <property type="molecule type" value="Genomic_DNA"/>
</dbReference>
<dbReference type="Proteomes" id="UP000199095">
    <property type="component" value="Unassembled WGS sequence"/>
</dbReference>
<protein>
    <recommendedName>
        <fullName evidence="1">Probable queuosine precursor transporter</fullName>
        <shortName evidence="1">Q precursor transporter</shortName>
    </recommendedName>
</protein>
<comment type="similarity">
    <text evidence="1">Belongs to the vitamin uptake transporter (VUT/ECF) (TC 2.A.88) family. Q precursor transporter subfamily.</text>
</comment>
<comment type="subcellular location">
    <subcellularLocation>
        <location evidence="1">Cell membrane</location>
        <topology evidence="1">Multi-pass membrane protein</topology>
    </subcellularLocation>
</comment>
<dbReference type="NCBIfam" id="TIGR00697">
    <property type="entry name" value="queuosine precursor transporter"/>
    <property type="match status" value="1"/>
</dbReference>
<reference evidence="3" key="1">
    <citation type="submission" date="2016-10" db="EMBL/GenBank/DDBJ databases">
        <authorList>
            <person name="Varghese N."/>
            <person name="Submissions S."/>
        </authorList>
    </citation>
    <scope>NUCLEOTIDE SEQUENCE [LARGE SCALE GENOMIC DNA]</scope>
    <source>
        <strain evidence="3">CGMCC 1.3566</strain>
    </source>
</reference>
<feature type="transmembrane region" description="Helical" evidence="1">
    <location>
        <begin position="6"/>
        <end position="25"/>
    </location>
</feature>
<evidence type="ECO:0000313" key="3">
    <source>
        <dbReference type="Proteomes" id="UP000199095"/>
    </source>
</evidence>
<feature type="transmembrane region" description="Helical" evidence="1">
    <location>
        <begin position="85"/>
        <end position="104"/>
    </location>
</feature>